<comment type="similarity">
    <text evidence="1">Belongs to the SNF2/RAD54 helicase family.</text>
</comment>
<evidence type="ECO:0000259" key="11">
    <source>
        <dbReference type="PROSITE" id="PS50089"/>
    </source>
</evidence>
<dbReference type="GO" id="GO:0008094">
    <property type="term" value="F:ATP-dependent activity, acting on DNA"/>
    <property type="evidence" value="ECO:0007669"/>
    <property type="project" value="TreeGrafter"/>
</dbReference>
<dbReference type="GO" id="GO:0005634">
    <property type="term" value="C:nucleus"/>
    <property type="evidence" value="ECO:0007669"/>
    <property type="project" value="TreeGrafter"/>
</dbReference>
<dbReference type="InterPro" id="IPR000330">
    <property type="entry name" value="SNF2_N"/>
</dbReference>
<dbReference type="SUPFAM" id="SSF52540">
    <property type="entry name" value="P-loop containing nucleoside triphosphate hydrolases"/>
    <property type="match status" value="2"/>
</dbReference>
<accession>A0AAN6V8K6</accession>
<feature type="domain" description="RING-type" evidence="11">
    <location>
        <begin position="362"/>
        <end position="399"/>
    </location>
</feature>
<dbReference type="CDD" id="cd18793">
    <property type="entry name" value="SF2_C_SNF"/>
    <property type="match status" value="1"/>
</dbReference>
<keyword evidence="7" id="KW-0862">Zinc</keyword>
<dbReference type="PANTHER" id="PTHR45626:SF17">
    <property type="entry name" value="HELICASE-LIKE TRANSCRIPTION FACTOR"/>
    <property type="match status" value="1"/>
</dbReference>
<keyword evidence="6" id="KW-0347">Helicase</keyword>
<evidence type="ECO:0000256" key="2">
    <source>
        <dbReference type="ARBA" id="ARBA00022723"/>
    </source>
</evidence>
<keyword evidence="4 9" id="KW-0863">Zinc-finger</keyword>
<evidence type="ECO:0000256" key="8">
    <source>
        <dbReference type="ARBA" id="ARBA00022840"/>
    </source>
</evidence>
<feature type="compositionally biased region" description="Acidic residues" evidence="10">
    <location>
        <begin position="706"/>
        <end position="732"/>
    </location>
</feature>
<dbReference type="InterPro" id="IPR014001">
    <property type="entry name" value="Helicase_ATP-bd"/>
</dbReference>
<keyword evidence="8" id="KW-0067">ATP-binding</keyword>
<feature type="compositionally biased region" description="Basic and acidic residues" evidence="10">
    <location>
        <begin position="9"/>
        <end position="20"/>
    </location>
</feature>
<evidence type="ECO:0000256" key="1">
    <source>
        <dbReference type="ARBA" id="ARBA00007025"/>
    </source>
</evidence>
<feature type="region of interest" description="Disordered" evidence="10">
    <location>
        <begin position="1"/>
        <end position="32"/>
    </location>
</feature>
<dbReference type="PROSITE" id="PS51192">
    <property type="entry name" value="HELICASE_ATP_BIND_1"/>
    <property type="match status" value="1"/>
</dbReference>
<dbReference type="SMART" id="SM00487">
    <property type="entry name" value="DEXDc"/>
    <property type="match status" value="1"/>
</dbReference>
<dbReference type="PROSITE" id="PS51194">
    <property type="entry name" value="HELICASE_CTER"/>
    <property type="match status" value="1"/>
</dbReference>
<evidence type="ECO:0000256" key="10">
    <source>
        <dbReference type="SAM" id="MobiDB-lite"/>
    </source>
</evidence>
<feature type="compositionally biased region" description="Basic residues" evidence="10">
    <location>
        <begin position="462"/>
        <end position="481"/>
    </location>
</feature>
<gene>
    <name evidence="14" type="ORF">C8A04DRAFT_9299</name>
</gene>
<dbReference type="InterPro" id="IPR001650">
    <property type="entry name" value="Helicase_C-like"/>
</dbReference>
<dbReference type="InterPro" id="IPR017907">
    <property type="entry name" value="Znf_RING_CS"/>
</dbReference>
<dbReference type="InterPro" id="IPR027417">
    <property type="entry name" value="P-loop_NTPase"/>
</dbReference>
<dbReference type="SMART" id="SM00184">
    <property type="entry name" value="RING"/>
    <property type="match status" value="1"/>
</dbReference>
<keyword evidence="3" id="KW-0547">Nucleotide-binding</keyword>
<sequence length="753" mass="85008">MPGQDTYGDDPKAEQDRKQLGEAVSSFGPGRCKQAEGKWKLEEFGTSLHDHQVIGVSWMLSQEHQETAPQGGILADEMGLGKTIQVLACMSQNKPPKRAKQASTLIIVPKRLLEQWEEEIKNHMVGRNWKDAIIYSAKKGLKRVDMEKFKIILTNYAQVQRQLPSGKRLAEVEELKQDGDEKWKSVLKKHCKGPLFEIDWFRVVLDEAHYINNRDSKSSRACRLLCKKYSWALTGTPMTRRTVELFPYLDFVRSMVEGYGDFRASMGDAGDVIPERQPPEVLIVKFSPLEEQIHKRFQAELKSLRETPGNQRPPGRIRELLNSMRFFPSHPALIDPNFLSTPLNPAQAQENSGFHGHLHYFCRSCRNVLARPHMTECGHPFCKICLANLLRKSGKCPDCGKDLTNGYEVTGGECYNQPLGYFKKVKRAVGGNRLGPKGNKKRVRKPGDDELGIQPRLNPKTPVKKAKRGGKKRAAKGKKRAIKGAGTLRHVGRNAGTFLRDCDKRPWEPIPHCAKTKAAIDLILKWHKEAPDDKIIVFAQWIPILAILGRMVFQNGFKFVYLWGEMNPIRQDMCIRAFQENPDIKILLISVTCGAHGLNLTVANRVIMYDHWWHEGWERQAFARVHRIGQQKQVHTARLLVAGSMDETVLNIQARKREAIAAAVGCRRGDEECGVTMDEICEALGGEKGDLSSEDLERADVSDGERSDDEYDADSESDVDEGGEEDPDDEDYRNESDPNTDSESSGDSSEDDE</sequence>
<feature type="region of interest" description="Disordered" evidence="10">
    <location>
        <begin position="686"/>
        <end position="753"/>
    </location>
</feature>
<dbReference type="Pfam" id="PF00271">
    <property type="entry name" value="Helicase_C"/>
    <property type="match status" value="1"/>
</dbReference>
<evidence type="ECO:0000313" key="14">
    <source>
        <dbReference type="EMBL" id="KAK4146878.1"/>
    </source>
</evidence>
<protein>
    <submittedName>
        <fullName evidence="14">P-loop containing nucleoside triphosphate hydrolase protein</fullName>
    </submittedName>
</protein>
<evidence type="ECO:0000256" key="4">
    <source>
        <dbReference type="ARBA" id="ARBA00022771"/>
    </source>
</evidence>
<dbReference type="GO" id="GO:0006281">
    <property type="term" value="P:DNA repair"/>
    <property type="evidence" value="ECO:0007669"/>
    <property type="project" value="TreeGrafter"/>
</dbReference>
<dbReference type="Gene3D" id="3.40.50.300">
    <property type="entry name" value="P-loop containing nucleotide triphosphate hydrolases"/>
    <property type="match status" value="1"/>
</dbReference>
<dbReference type="GO" id="GO:0005524">
    <property type="term" value="F:ATP binding"/>
    <property type="evidence" value="ECO:0007669"/>
    <property type="project" value="UniProtKB-KW"/>
</dbReference>
<dbReference type="InterPro" id="IPR049730">
    <property type="entry name" value="SNF2/RAD54-like_C"/>
</dbReference>
<dbReference type="EMBL" id="MU853558">
    <property type="protein sequence ID" value="KAK4146878.1"/>
    <property type="molecule type" value="Genomic_DNA"/>
</dbReference>
<reference evidence="14" key="2">
    <citation type="submission" date="2023-05" db="EMBL/GenBank/DDBJ databases">
        <authorList>
            <consortium name="Lawrence Berkeley National Laboratory"/>
            <person name="Steindorff A."/>
            <person name="Hensen N."/>
            <person name="Bonometti L."/>
            <person name="Westerberg I."/>
            <person name="Brannstrom I.O."/>
            <person name="Guillou S."/>
            <person name="Cros-Aarteil S."/>
            <person name="Calhoun S."/>
            <person name="Haridas S."/>
            <person name="Kuo A."/>
            <person name="Mondo S."/>
            <person name="Pangilinan J."/>
            <person name="Riley R."/>
            <person name="Labutti K."/>
            <person name="Andreopoulos B."/>
            <person name="Lipzen A."/>
            <person name="Chen C."/>
            <person name="Yanf M."/>
            <person name="Daum C."/>
            <person name="Ng V."/>
            <person name="Clum A."/>
            <person name="Ohm R."/>
            <person name="Martin F."/>
            <person name="Silar P."/>
            <person name="Natvig D."/>
            <person name="Lalanne C."/>
            <person name="Gautier V."/>
            <person name="Ament-Velasquez S.L."/>
            <person name="Kruys A."/>
            <person name="Hutchinson M.I."/>
            <person name="Powell A.J."/>
            <person name="Barry K."/>
            <person name="Miller A.N."/>
            <person name="Grigoriev I.V."/>
            <person name="Debuchy R."/>
            <person name="Gladieux P."/>
            <person name="Thoren M.H."/>
            <person name="Johannesson H."/>
        </authorList>
    </citation>
    <scope>NUCLEOTIDE SEQUENCE</scope>
    <source>
        <strain evidence="14">CBS 141.50</strain>
    </source>
</reference>
<comment type="caution">
    <text evidence="14">The sequence shown here is derived from an EMBL/GenBank/DDBJ whole genome shotgun (WGS) entry which is preliminary data.</text>
</comment>
<dbReference type="Pfam" id="PF00176">
    <property type="entry name" value="SNF2-rel_dom"/>
    <property type="match status" value="1"/>
</dbReference>
<evidence type="ECO:0000313" key="15">
    <source>
        <dbReference type="Proteomes" id="UP001302676"/>
    </source>
</evidence>
<feature type="region of interest" description="Disordered" evidence="10">
    <location>
        <begin position="431"/>
        <end position="481"/>
    </location>
</feature>
<dbReference type="Gene3D" id="3.40.50.10810">
    <property type="entry name" value="Tandem AAA-ATPase domain"/>
    <property type="match status" value="1"/>
</dbReference>
<dbReference type="InterPro" id="IPR050628">
    <property type="entry name" value="SNF2_RAD54_helicase_TF"/>
</dbReference>
<evidence type="ECO:0000256" key="5">
    <source>
        <dbReference type="ARBA" id="ARBA00022801"/>
    </source>
</evidence>
<evidence type="ECO:0000259" key="13">
    <source>
        <dbReference type="PROSITE" id="PS51194"/>
    </source>
</evidence>
<keyword evidence="2" id="KW-0479">Metal-binding</keyword>
<name>A0AAN6V8K6_9PEZI</name>
<keyword evidence="15" id="KW-1185">Reference proteome</keyword>
<dbReference type="AlphaFoldDB" id="A0AAN6V8K6"/>
<dbReference type="PANTHER" id="PTHR45626">
    <property type="entry name" value="TRANSCRIPTION TERMINATION FACTOR 2-RELATED"/>
    <property type="match status" value="1"/>
</dbReference>
<evidence type="ECO:0000259" key="12">
    <source>
        <dbReference type="PROSITE" id="PS51192"/>
    </source>
</evidence>
<dbReference type="PROSITE" id="PS00518">
    <property type="entry name" value="ZF_RING_1"/>
    <property type="match status" value="1"/>
</dbReference>
<dbReference type="Proteomes" id="UP001302676">
    <property type="component" value="Unassembled WGS sequence"/>
</dbReference>
<evidence type="ECO:0000256" key="7">
    <source>
        <dbReference type="ARBA" id="ARBA00022833"/>
    </source>
</evidence>
<dbReference type="Pfam" id="PF13923">
    <property type="entry name" value="zf-C3HC4_2"/>
    <property type="match status" value="1"/>
</dbReference>
<evidence type="ECO:0000256" key="3">
    <source>
        <dbReference type="ARBA" id="ARBA00022741"/>
    </source>
</evidence>
<dbReference type="SMART" id="SM00490">
    <property type="entry name" value="HELICc"/>
    <property type="match status" value="1"/>
</dbReference>
<feature type="domain" description="Helicase ATP-binding" evidence="12">
    <location>
        <begin position="63"/>
        <end position="255"/>
    </location>
</feature>
<dbReference type="CDD" id="cd18008">
    <property type="entry name" value="DEXDc_SHPRH-like"/>
    <property type="match status" value="1"/>
</dbReference>
<dbReference type="SUPFAM" id="SSF57850">
    <property type="entry name" value="RING/U-box"/>
    <property type="match status" value="1"/>
</dbReference>
<evidence type="ECO:0000256" key="9">
    <source>
        <dbReference type="PROSITE-ProRule" id="PRU00175"/>
    </source>
</evidence>
<dbReference type="PROSITE" id="PS50089">
    <property type="entry name" value="ZF_RING_2"/>
    <property type="match status" value="1"/>
</dbReference>
<proteinExistence type="inferred from homology"/>
<dbReference type="RefSeq" id="XP_062640249.1">
    <property type="nucleotide sequence ID" value="XM_062785435.1"/>
</dbReference>
<dbReference type="GO" id="GO:0016787">
    <property type="term" value="F:hydrolase activity"/>
    <property type="evidence" value="ECO:0007669"/>
    <property type="project" value="UniProtKB-KW"/>
</dbReference>
<dbReference type="InterPro" id="IPR013083">
    <property type="entry name" value="Znf_RING/FYVE/PHD"/>
</dbReference>
<dbReference type="Gene3D" id="3.30.40.10">
    <property type="entry name" value="Zinc/RING finger domain, C3HC4 (zinc finger)"/>
    <property type="match status" value="1"/>
</dbReference>
<dbReference type="GO" id="GO:0004386">
    <property type="term" value="F:helicase activity"/>
    <property type="evidence" value="ECO:0007669"/>
    <property type="project" value="UniProtKB-KW"/>
</dbReference>
<reference evidence="14" key="1">
    <citation type="journal article" date="2023" name="Mol. Phylogenet. Evol.">
        <title>Genome-scale phylogeny and comparative genomics of the fungal order Sordariales.</title>
        <authorList>
            <person name="Hensen N."/>
            <person name="Bonometti L."/>
            <person name="Westerberg I."/>
            <person name="Brannstrom I.O."/>
            <person name="Guillou S."/>
            <person name="Cros-Aarteil S."/>
            <person name="Calhoun S."/>
            <person name="Haridas S."/>
            <person name="Kuo A."/>
            <person name="Mondo S."/>
            <person name="Pangilinan J."/>
            <person name="Riley R."/>
            <person name="LaButti K."/>
            <person name="Andreopoulos B."/>
            <person name="Lipzen A."/>
            <person name="Chen C."/>
            <person name="Yan M."/>
            <person name="Daum C."/>
            <person name="Ng V."/>
            <person name="Clum A."/>
            <person name="Steindorff A."/>
            <person name="Ohm R.A."/>
            <person name="Martin F."/>
            <person name="Silar P."/>
            <person name="Natvig D.O."/>
            <person name="Lalanne C."/>
            <person name="Gautier V."/>
            <person name="Ament-Velasquez S.L."/>
            <person name="Kruys A."/>
            <person name="Hutchinson M.I."/>
            <person name="Powell A.J."/>
            <person name="Barry K."/>
            <person name="Miller A.N."/>
            <person name="Grigoriev I.V."/>
            <person name="Debuchy R."/>
            <person name="Gladieux P."/>
            <person name="Hiltunen Thoren M."/>
            <person name="Johannesson H."/>
        </authorList>
    </citation>
    <scope>NUCLEOTIDE SEQUENCE</scope>
    <source>
        <strain evidence="14">CBS 141.50</strain>
    </source>
</reference>
<dbReference type="InterPro" id="IPR001841">
    <property type="entry name" value="Znf_RING"/>
</dbReference>
<dbReference type="InterPro" id="IPR038718">
    <property type="entry name" value="SNF2-like_sf"/>
</dbReference>
<evidence type="ECO:0000256" key="6">
    <source>
        <dbReference type="ARBA" id="ARBA00022806"/>
    </source>
</evidence>
<feature type="compositionally biased region" description="Basic and acidic residues" evidence="10">
    <location>
        <begin position="686"/>
        <end position="705"/>
    </location>
</feature>
<keyword evidence="5 14" id="KW-0378">Hydrolase</keyword>
<dbReference type="GO" id="GO:0008270">
    <property type="term" value="F:zinc ion binding"/>
    <property type="evidence" value="ECO:0007669"/>
    <property type="project" value="UniProtKB-KW"/>
</dbReference>
<organism evidence="14 15">
    <name type="scientific">Dichotomopilus funicola</name>
    <dbReference type="NCBI Taxonomy" id="1934379"/>
    <lineage>
        <taxon>Eukaryota</taxon>
        <taxon>Fungi</taxon>
        <taxon>Dikarya</taxon>
        <taxon>Ascomycota</taxon>
        <taxon>Pezizomycotina</taxon>
        <taxon>Sordariomycetes</taxon>
        <taxon>Sordariomycetidae</taxon>
        <taxon>Sordariales</taxon>
        <taxon>Chaetomiaceae</taxon>
        <taxon>Dichotomopilus</taxon>
    </lineage>
</organism>
<dbReference type="GeneID" id="87822048"/>
<feature type="domain" description="Helicase C-terminal" evidence="13">
    <location>
        <begin position="519"/>
        <end position="681"/>
    </location>
</feature>